<dbReference type="Proteomes" id="UP000054560">
    <property type="component" value="Unassembled WGS sequence"/>
</dbReference>
<dbReference type="EMBL" id="KQ243347">
    <property type="protein sequence ID" value="KNC75932.1"/>
    <property type="molecule type" value="Genomic_DNA"/>
</dbReference>
<protein>
    <submittedName>
        <fullName evidence="2">Uncharacterized protein</fullName>
    </submittedName>
</protein>
<name>A0A0L0FGM7_9EUKA</name>
<feature type="region of interest" description="Disordered" evidence="1">
    <location>
        <begin position="1"/>
        <end position="36"/>
    </location>
</feature>
<keyword evidence="3" id="KW-1185">Reference proteome</keyword>
<dbReference type="AlphaFoldDB" id="A0A0L0FGM7"/>
<dbReference type="GeneID" id="25912056"/>
<evidence type="ECO:0000256" key="1">
    <source>
        <dbReference type="SAM" id="MobiDB-lite"/>
    </source>
</evidence>
<evidence type="ECO:0000313" key="2">
    <source>
        <dbReference type="EMBL" id="KNC75932.1"/>
    </source>
</evidence>
<organism evidence="2 3">
    <name type="scientific">Sphaeroforma arctica JP610</name>
    <dbReference type="NCBI Taxonomy" id="667725"/>
    <lineage>
        <taxon>Eukaryota</taxon>
        <taxon>Ichthyosporea</taxon>
        <taxon>Ichthyophonida</taxon>
        <taxon>Sphaeroforma</taxon>
    </lineage>
</organism>
<proteinExistence type="predicted"/>
<evidence type="ECO:0000313" key="3">
    <source>
        <dbReference type="Proteomes" id="UP000054560"/>
    </source>
</evidence>
<accession>A0A0L0FGM7</accession>
<sequence length="103" mass="10944">MSESNSLDQSVASVNSKDASNTAISTSKDATNNTKTVARFTVEPGLADYGAVEGEKIEGISTNVEGDAALAWEEEEVDDDVHTALINEMCGSENQMAPTLRYV</sequence>
<reference evidence="2 3" key="1">
    <citation type="submission" date="2011-02" db="EMBL/GenBank/DDBJ databases">
        <title>The Genome Sequence of Sphaeroforma arctica JP610.</title>
        <authorList>
            <consortium name="The Broad Institute Genome Sequencing Platform"/>
            <person name="Russ C."/>
            <person name="Cuomo C."/>
            <person name="Young S.K."/>
            <person name="Zeng Q."/>
            <person name="Gargeya S."/>
            <person name="Alvarado L."/>
            <person name="Berlin A."/>
            <person name="Chapman S.B."/>
            <person name="Chen Z."/>
            <person name="Freedman E."/>
            <person name="Gellesch M."/>
            <person name="Goldberg J."/>
            <person name="Griggs A."/>
            <person name="Gujja S."/>
            <person name="Heilman E."/>
            <person name="Heiman D."/>
            <person name="Howarth C."/>
            <person name="Mehta T."/>
            <person name="Neiman D."/>
            <person name="Pearson M."/>
            <person name="Roberts A."/>
            <person name="Saif S."/>
            <person name="Shea T."/>
            <person name="Shenoy N."/>
            <person name="Sisk P."/>
            <person name="Stolte C."/>
            <person name="Sykes S."/>
            <person name="White J."/>
            <person name="Yandava C."/>
            <person name="Burger G."/>
            <person name="Gray M.W."/>
            <person name="Holland P.W.H."/>
            <person name="King N."/>
            <person name="Lang F.B.F."/>
            <person name="Roger A.J."/>
            <person name="Ruiz-Trillo I."/>
            <person name="Haas B."/>
            <person name="Nusbaum C."/>
            <person name="Birren B."/>
        </authorList>
    </citation>
    <scope>NUCLEOTIDE SEQUENCE [LARGE SCALE GENOMIC DNA]</scope>
    <source>
        <strain evidence="2 3">JP610</strain>
    </source>
</reference>
<gene>
    <name evidence="2" type="ORF">SARC_11552</name>
</gene>
<dbReference type="RefSeq" id="XP_014149834.1">
    <property type="nucleotide sequence ID" value="XM_014294359.1"/>
</dbReference>